<reference evidence="2 3" key="1">
    <citation type="journal article" date="2013" name="BMC Genomics">
        <title>Genomics-driven discovery of the pneumocandin biosynthetic gene cluster in the fungus Glarea lozoyensis.</title>
        <authorList>
            <person name="Chen L."/>
            <person name="Yue Q."/>
            <person name="Zhang X."/>
            <person name="Xiang M."/>
            <person name="Wang C."/>
            <person name="Li S."/>
            <person name="Che Y."/>
            <person name="Ortiz-Lopez F.J."/>
            <person name="Bills G.F."/>
            <person name="Liu X."/>
            <person name="An Z."/>
        </authorList>
    </citation>
    <scope>NUCLEOTIDE SEQUENCE [LARGE SCALE GENOMIC DNA]</scope>
    <source>
        <strain evidence="3">ATCC 20868 / MF5171</strain>
    </source>
</reference>
<dbReference type="Proteomes" id="UP000016922">
    <property type="component" value="Unassembled WGS sequence"/>
</dbReference>
<evidence type="ECO:0000313" key="2">
    <source>
        <dbReference type="EMBL" id="EPE33822.1"/>
    </source>
</evidence>
<dbReference type="HOGENOM" id="CLU_2867825_0_0_1"/>
<keyword evidence="3" id="KW-1185">Reference proteome</keyword>
<feature type="coiled-coil region" evidence="1">
    <location>
        <begin position="19"/>
        <end position="56"/>
    </location>
</feature>
<dbReference type="GeneID" id="19465888"/>
<organism evidence="2 3">
    <name type="scientific">Glarea lozoyensis (strain ATCC 20868 / MF5171)</name>
    <dbReference type="NCBI Taxonomy" id="1116229"/>
    <lineage>
        <taxon>Eukaryota</taxon>
        <taxon>Fungi</taxon>
        <taxon>Dikarya</taxon>
        <taxon>Ascomycota</taxon>
        <taxon>Pezizomycotina</taxon>
        <taxon>Leotiomycetes</taxon>
        <taxon>Helotiales</taxon>
        <taxon>Helotiaceae</taxon>
        <taxon>Glarea</taxon>
    </lineage>
</organism>
<proteinExistence type="predicted"/>
<protein>
    <submittedName>
        <fullName evidence="2">Uncharacterized protein</fullName>
    </submittedName>
</protein>
<dbReference type="KEGG" id="glz:GLAREA_06835"/>
<evidence type="ECO:0000256" key="1">
    <source>
        <dbReference type="SAM" id="Coils"/>
    </source>
</evidence>
<keyword evidence="1" id="KW-0175">Coiled coil</keyword>
<dbReference type="RefSeq" id="XP_008078974.1">
    <property type="nucleotide sequence ID" value="XM_008080783.1"/>
</dbReference>
<accession>S3D5V7</accession>
<name>S3D5V7_GLAL2</name>
<evidence type="ECO:0000313" key="3">
    <source>
        <dbReference type="Proteomes" id="UP000016922"/>
    </source>
</evidence>
<sequence length="64" mass="6953">MPPLPSENPDYTTVQQTALRRYERAVEAVALAKKKLETAENDLEATELRLEGARAGVKDAGVIG</sequence>
<dbReference type="EMBL" id="KE145357">
    <property type="protein sequence ID" value="EPE33822.1"/>
    <property type="molecule type" value="Genomic_DNA"/>
</dbReference>
<gene>
    <name evidence="2" type="ORF">GLAREA_06835</name>
</gene>
<dbReference type="AlphaFoldDB" id="S3D5V7"/>